<organism evidence="2 3">
    <name type="scientific">Ditylenchus dipsaci</name>
    <dbReference type="NCBI Taxonomy" id="166011"/>
    <lineage>
        <taxon>Eukaryota</taxon>
        <taxon>Metazoa</taxon>
        <taxon>Ecdysozoa</taxon>
        <taxon>Nematoda</taxon>
        <taxon>Chromadorea</taxon>
        <taxon>Rhabditida</taxon>
        <taxon>Tylenchina</taxon>
        <taxon>Tylenchomorpha</taxon>
        <taxon>Sphaerularioidea</taxon>
        <taxon>Anguinidae</taxon>
        <taxon>Anguininae</taxon>
        <taxon>Ditylenchus</taxon>
    </lineage>
</organism>
<dbReference type="AlphaFoldDB" id="A0A915DUU1"/>
<evidence type="ECO:0000256" key="1">
    <source>
        <dbReference type="SAM" id="SignalP"/>
    </source>
</evidence>
<dbReference type="Proteomes" id="UP000887574">
    <property type="component" value="Unplaced"/>
</dbReference>
<feature type="signal peptide" evidence="1">
    <location>
        <begin position="1"/>
        <end position="20"/>
    </location>
</feature>
<proteinExistence type="predicted"/>
<reference evidence="3" key="1">
    <citation type="submission" date="2022-11" db="UniProtKB">
        <authorList>
            <consortium name="WormBaseParasite"/>
        </authorList>
    </citation>
    <scope>IDENTIFICATION</scope>
</reference>
<dbReference type="WBParaSite" id="jg23727">
    <property type="protein sequence ID" value="jg23727"/>
    <property type="gene ID" value="jg23727"/>
</dbReference>
<feature type="chain" id="PRO_5037103499" evidence="1">
    <location>
        <begin position="21"/>
        <end position="215"/>
    </location>
</feature>
<name>A0A915DUU1_9BILA</name>
<sequence>MAFSIFLTIALLTNLTIVSSNPEYIVYVNVLDRTVTDVQLDVIGRELAWRSAVVNVNDKRIAIFTFPHLSEPNEFDEFTFELGAFGGTTGKLLAWEGIFMLTKEIEAMRFDYKNSKFVLTHILYSDQKIETCHGPQATADDKTIEENHSKTLQQHLRKNTNQEIIKDLSSTLEIFQEKVSSIDQRLKSLLLQQGSSSNSRKLKKTKKSSWVLQIQ</sequence>
<accession>A0A915DUU1</accession>
<keyword evidence="1" id="KW-0732">Signal</keyword>
<evidence type="ECO:0000313" key="3">
    <source>
        <dbReference type="WBParaSite" id="jg23727"/>
    </source>
</evidence>
<evidence type="ECO:0000313" key="2">
    <source>
        <dbReference type="Proteomes" id="UP000887574"/>
    </source>
</evidence>
<protein>
    <submittedName>
        <fullName evidence="3">Uncharacterized protein</fullName>
    </submittedName>
</protein>
<keyword evidence="2" id="KW-1185">Reference proteome</keyword>